<feature type="compositionally biased region" description="Basic and acidic residues" evidence="1">
    <location>
        <begin position="87"/>
        <end position="104"/>
    </location>
</feature>
<evidence type="ECO:0000256" key="1">
    <source>
        <dbReference type="SAM" id="MobiDB-lite"/>
    </source>
</evidence>
<reference evidence="2 3" key="2">
    <citation type="submission" date="2018-11" db="EMBL/GenBank/DDBJ databases">
        <authorList>
            <consortium name="Pathogen Informatics"/>
        </authorList>
    </citation>
    <scope>NUCLEOTIDE SEQUENCE [LARGE SCALE GENOMIC DNA]</scope>
</reference>
<proteinExistence type="predicted"/>
<feature type="region of interest" description="Disordered" evidence="1">
    <location>
        <begin position="76"/>
        <end position="112"/>
    </location>
</feature>
<accession>A0A0R3X7Z6</accession>
<dbReference type="WBParaSite" id="TTAC_0000967101-mRNA-1">
    <property type="protein sequence ID" value="TTAC_0000967101-mRNA-1"/>
    <property type="gene ID" value="TTAC_0000967101"/>
</dbReference>
<gene>
    <name evidence="2" type="ORF">TTAC_LOCUS9656</name>
</gene>
<reference evidence="4" key="1">
    <citation type="submission" date="2017-02" db="UniProtKB">
        <authorList>
            <consortium name="WormBaseParasite"/>
        </authorList>
    </citation>
    <scope>IDENTIFICATION</scope>
</reference>
<name>A0A0R3X7Z6_HYDTA</name>
<protein>
    <submittedName>
        <fullName evidence="4">WD_REPEATS_REGION domain-containing protein</fullName>
    </submittedName>
</protein>
<evidence type="ECO:0000313" key="3">
    <source>
        <dbReference type="Proteomes" id="UP000274429"/>
    </source>
</evidence>
<evidence type="ECO:0000313" key="4">
    <source>
        <dbReference type="WBParaSite" id="TTAC_0000967101-mRNA-1"/>
    </source>
</evidence>
<dbReference type="EMBL" id="UYWX01020962">
    <property type="protein sequence ID" value="VDM34542.1"/>
    <property type="molecule type" value="Genomic_DNA"/>
</dbReference>
<evidence type="ECO:0000313" key="2">
    <source>
        <dbReference type="EMBL" id="VDM34542.1"/>
    </source>
</evidence>
<dbReference type="AlphaFoldDB" id="A0A0R3X7Z6"/>
<organism evidence="4">
    <name type="scientific">Hydatigena taeniaeformis</name>
    <name type="common">Feline tapeworm</name>
    <name type="synonym">Taenia taeniaeformis</name>
    <dbReference type="NCBI Taxonomy" id="6205"/>
    <lineage>
        <taxon>Eukaryota</taxon>
        <taxon>Metazoa</taxon>
        <taxon>Spiralia</taxon>
        <taxon>Lophotrochozoa</taxon>
        <taxon>Platyhelminthes</taxon>
        <taxon>Cestoda</taxon>
        <taxon>Eucestoda</taxon>
        <taxon>Cyclophyllidea</taxon>
        <taxon>Taeniidae</taxon>
        <taxon>Hydatigera</taxon>
    </lineage>
</organism>
<dbReference type="Proteomes" id="UP000274429">
    <property type="component" value="Unassembled WGS sequence"/>
</dbReference>
<keyword evidence="3" id="KW-1185">Reference proteome</keyword>
<sequence>MHCPTSAILPPPANDCCSQHDETQIYEESIAWVWNLNLRSVVLSFVQKPGLPCASSMQVEHCPSSAITVGAEDRTLRAHTGWGSGEGGEKGKSSDTRREQDLNLRGESPMDF</sequence>